<dbReference type="FunFam" id="1.20.120.1320:FF:000001">
    <property type="entry name" value="Aspartokinase"/>
    <property type="match status" value="1"/>
</dbReference>
<dbReference type="PROSITE" id="PS00324">
    <property type="entry name" value="ASPARTOKINASE"/>
    <property type="match status" value="1"/>
</dbReference>
<dbReference type="Gene3D" id="1.20.120.1320">
    <property type="entry name" value="Aspartokinase, catalytic domain"/>
    <property type="match status" value="1"/>
</dbReference>
<keyword evidence="2 7" id="KW-0808">Transferase</keyword>
<keyword evidence="5 7" id="KW-0418">Kinase</keyword>
<evidence type="ECO:0000256" key="1">
    <source>
        <dbReference type="ARBA" id="ARBA00010122"/>
    </source>
</evidence>
<dbReference type="InterPro" id="IPR002912">
    <property type="entry name" value="ACT_dom"/>
</dbReference>
<organism evidence="10 11">
    <name type="scientific">Symbiochloris irregularis</name>
    <dbReference type="NCBI Taxonomy" id="706552"/>
    <lineage>
        <taxon>Eukaryota</taxon>
        <taxon>Viridiplantae</taxon>
        <taxon>Chlorophyta</taxon>
        <taxon>core chlorophytes</taxon>
        <taxon>Trebouxiophyceae</taxon>
        <taxon>Trebouxiales</taxon>
        <taxon>Trebouxiaceae</taxon>
        <taxon>Symbiochloris</taxon>
    </lineage>
</organism>
<comment type="pathway">
    <text evidence="8">Amino-acid biosynthesis; L-methionine biosynthesis via de novo pathway; L-homoserine from L-aspartate: step 1/3.</text>
</comment>
<dbReference type="Proteomes" id="UP001465755">
    <property type="component" value="Unassembled WGS sequence"/>
</dbReference>
<dbReference type="PROSITE" id="PS51671">
    <property type="entry name" value="ACT"/>
    <property type="match status" value="1"/>
</dbReference>
<dbReference type="GO" id="GO:0009090">
    <property type="term" value="P:homoserine biosynthetic process"/>
    <property type="evidence" value="ECO:0007669"/>
    <property type="project" value="TreeGrafter"/>
</dbReference>
<dbReference type="GO" id="GO:0005829">
    <property type="term" value="C:cytosol"/>
    <property type="evidence" value="ECO:0007669"/>
    <property type="project" value="TreeGrafter"/>
</dbReference>
<sequence length="547" mass="58793">MYTRTVPSHRPADRLCLCSCPGQQYTQKRCVSPDVVCSATPTCRRLGNFRLRAESQSASSIGGKAPPPEAVLKPPGTDVEQISVVMKFGGSSVADAARMLEVADIICSFPEHRPCVVLSAMGKTTNLLLQAGNDALSTDPQDIHALAPLRAIQEGHRQAATTIQADDRTLKQVERLLAELQQLLVGISIMQELTLRAQDSLVSFGERLSTRLFAALLNNKGVAAKQYDAFDMGVTTTDVFGAADVLYERTLPAVHAALTLAPAGQPHVPVVTGFLGRGVNTGAITTLGRGGSDLTATVIAAALGVAEAQVWKDVDGVLTSDPRIVTSARPVPLLTYEEATELAFFGATVLHPLAMQPALQSDALAVRVMNSYNRHAPGTLIARQRDMSNATMTSIVLKSGVTLMDVVSTRMLGQFGFLATVFNVFRDNQISVDVVATSEISISLTLDPSKVWTRGLIDEELDALVTAFEGIARCSYQRGMSIISLICNIQRTSLILERVFRVLGREGINVKMMSQGASKTNISLIVDESQGRHAVQCLHSEFFDAQC</sequence>
<comment type="pathway">
    <text evidence="8">Amino-acid biosynthesis; L-lysine biosynthesis via DAP pathway; (S)-tetrahydrodipicolinate from L-aspartate: step 1/4.</text>
</comment>
<dbReference type="AlphaFoldDB" id="A0AAW1NXY6"/>
<comment type="catalytic activity">
    <reaction evidence="7">
        <text>L-aspartate + ATP = 4-phospho-L-aspartate + ADP</text>
        <dbReference type="Rhea" id="RHEA:23776"/>
        <dbReference type="ChEBI" id="CHEBI:29991"/>
        <dbReference type="ChEBI" id="CHEBI:30616"/>
        <dbReference type="ChEBI" id="CHEBI:57535"/>
        <dbReference type="ChEBI" id="CHEBI:456216"/>
        <dbReference type="EC" id="2.7.2.4"/>
    </reaction>
</comment>
<evidence type="ECO:0000313" key="10">
    <source>
        <dbReference type="EMBL" id="KAK9799024.1"/>
    </source>
</evidence>
<dbReference type="InterPro" id="IPR001048">
    <property type="entry name" value="Asp/Glu/Uridylate_kinase"/>
</dbReference>
<comment type="caution">
    <text evidence="10">The sequence shown here is derived from an EMBL/GenBank/DDBJ whole genome shotgun (WGS) entry which is preliminary data.</text>
</comment>
<keyword evidence="4" id="KW-0547">Nucleotide-binding</keyword>
<evidence type="ECO:0000259" key="9">
    <source>
        <dbReference type="PROSITE" id="PS51671"/>
    </source>
</evidence>
<dbReference type="GO" id="GO:0005524">
    <property type="term" value="F:ATP binding"/>
    <property type="evidence" value="ECO:0007669"/>
    <property type="project" value="UniProtKB-KW"/>
</dbReference>
<accession>A0AAW1NXY6</accession>
<evidence type="ECO:0000256" key="5">
    <source>
        <dbReference type="ARBA" id="ARBA00022777"/>
    </source>
</evidence>
<dbReference type="PANTHER" id="PTHR21499:SF59">
    <property type="entry name" value="ASPARTOKINASE"/>
    <property type="match status" value="1"/>
</dbReference>
<evidence type="ECO:0000256" key="6">
    <source>
        <dbReference type="ARBA" id="ARBA00022840"/>
    </source>
</evidence>
<feature type="domain" description="ACT" evidence="9">
    <location>
        <begin position="406"/>
        <end position="482"/>
    </location>
</feature>
<comment type="similarity">
    <text evidence="1 7">Belongs to the aspartokinase family.</text>
</comment>
<dbReference type="InterPro" id="IPR054352">
    <property type="entry name" value="ACT_Aspartokinase"/>
</dbReference>
<dbReference type="InterPro" id="IPR001341">
    <property type="entry name" value="Asp_kinase"/>
</dbReference>
<dbReference type="Pfam" id="PF22468">
    <property type="entry name" value="ACT_9"/>
    <property type="match status" value="2"/>
</dbReference>
<evidence type="ECO:0000256" key="7">
    <source>
        <dbReference type="RuleBase" id="RU003448"/>
    </source>
</evidence>
<dbReference type="EC" id="2.7.2.4" evidence="7"/>
<dbReference type="EMBL" id="JALJOQ010000092">
    <property type="protein sequence ID" value="KAK9799024.1"/>
    <property type="molecule type" value="Genomic_DNA"/>
</dbReference>
<proteinExistence type="inferred from homology"/>
<dbReference type="GO" id="GO:0009088">
    <property type="term" value="P:threonine biosynthetic process"/>
    <property type="evidence" value="ECO:0007669"/>
    <property type="project" value="UniProtKB-KW"/>
</dbReference>
<keyword evidence="6" id="KW-0067">ATP-binding</keyword>
<dbReference type="Gene3D" id="3.40.1160.10">
    <property type="entry name" value="Acetylglutamate kinase-like"/>
    <property type="match status" value="1"/>
</dbReference>
<keyword evidence="8" id="KW-0028">Amino-acid biosynthesis</keyword>
<dbReference type="InterPro" id="IPR018042">
    <property type="entry name" value="Aspartate_kinase_CS"/>
</dbReference>
<dbReference type="InterPro" id="IPR042199">
    <property type="entry name" value="AsparK_Bifunc_asparK/hSer_DH"/>
</dbReference>
<dbReference type="SUPFAM" id="SSF53633">
    <property type="entry name" value="Carbamate kinase-like"/>
    <property type="match status" value="1"/>
</dbReference>
<protein>
    <recommendedName>
        <fullName evidence="7">Aspartokinase</fullName>
        <ecNumber evidence="7">2.7.2.4</ecNumber>
    </recommendedName>
</protein>
<dbReference type="Gene3D" id="3.30.70.260">
    <property type="match status" value="2"/>
</dbReference>
<dbReference type="InterPro" id="IPR045865">
    <property type="entry name" value="ACT-like_dom_sf"/>
</dbReference>
<keyword evidence="3" id="KW-0791">Threonine biosynthesis</keyword>
<dbReference type="Pfam" id="PF00696">
    <property type="entry name" value="AA_kinase"/>
    <property type="match status" value="1"/>
</dbReference>
<evidence type="ECO:0000256" key="2">
    <source>
        <dbReference type="ARBA" id="ARBA00022679"/>
    </source>
</evidence>
<evidence type="ECO:0000256" key="8">
    <source>
        <dbReference type="RuleBase" id="RU004249"/>
    </source>
</evidence>
<dbReference type="GO" id="GO:0009089">
    <property type="term" value="P:lysine biosynthetic process via diaminopimelate"/>
    <property type="evidence" value="ECO:0007669"/>
    <property type="project" value="TreeGrafter"/>
</dbReference>
<evidence type="ECO:0000256" key="3">
    <source>
        <dbReference type="ARBA" id="ARBA00022697"/>
    </source>
</evidence>
<dbReference type="SUPFAM" id="SSF55021">
    <property type="entry name" value="ACT-like"/>
    <property type="match status" value="2"/>
</dbReference>
<evidence type="ECO:0000256" key="4">
    <source>
        <dbReference type="ARBA" id="ARBA00022741"/>
    </source>
</evidence>
<keyword evidence="11" id="KW-1185">Reference proteome</keyword>
<reference evidence="10 11" key="1">
    <citation type="journal article" date="2024" name="Nat. Commun.">
        <title>Phylogenomics reveals the evolutionary origins of lichenization in chlorophyte algae.</title>
        <authorList>
            <person name="Puginier C."/>
            <person name="Libourel C."/>
            <person name="Otte J."/>
            <person name="Skaloud P."/>
            <person name="Haon M."/>
            <person name="Grisel S."/>
            <person name="Petersen M."/>
            <person name="Berrin J.G."/>
            <person name="Delaux P.M."/>
            <person name="Dal Grande F."/>
            <person name="Keller J."/>
        </authorList>
    </citation>
    <scope>NUCLEOTIDE SEQUENCE [LARGE SCALE GENOMIC DNA]</scope>
    <source>
        <strain evidence="10 11">SAG 2036</strain>
    </source>
</reference>
<comment type="pathway">
    <text evidence="8">Amino-acid biosynthesis; L-threonine biosynthesis; L-threonine from L-aspartate: step 1/5.</text>
</comment>
<dbReference type="InterPro" id="IPR036393">
    <property type="entry name" value="AceGlu_kinase-like_sf"/>
</dbReference>
<name>A0AAW1NXY6_9CHLO</name>
<gene>
    <name evidence="10" type="ORF">WJX73_008502</name>
</gene>
<dbReference type="GO" id="GO:0009570">
    <property type="term" value="C:chloroplast stroma"/>
    <property type="evidence" value="ECO:0007669"/>
    <property type="project" value="TreeGrafter"/>
</dbReference>
<dbReference type="GO" id="GO:0004072">
    <property type="term" value="F:aspartate kinase activity"/>
    <property type="evidence" value="ECO:0007669"/>
    <property type="project" value="UniProtKB-EC"/>
</dbReference>
<dbReference type="NCBIfam" id="TIGR00657">
    <property type="entry name" value="asp_kinases"/>
    <property type="match status" value="1"/>
</dbReference>
<dbReference type="PANTHER" id="PTHR21499">
    <property type="entry name" value="ASPARTATE KINASE"/>
    <property type="match status" value="1"/>
</dbReference>
<evidence type="ECO:0000313" key="11">
    <source>
        <dbReference type="Proteomes" id="UP001465755"/>
    </source>
</evidence>